<dbReference type="PROSITE" id="PS50011">
    <property type="entry name" value="PROTEIN_KINASE_DOM"/>
    <property type="match status" value="1"/>
</dbReference>
<evidence type="ECO:0000313" key="7">
    <source>
        <dbReference type="EMBL" id="RKH33326.1"/>
    </source>
</evidence>
<dbReference type="Pfam" id="PF00069">
    <property type="entry name" value="Pkinase"/>
    <property type="match status" value="1"/>
</dbReference>
<reference evidence="8" key="1">
    <citation type="submission" date="2018-09" db="EMBL/GenBank/DDBJ databases">
        <authorList>
            <person name="Livingstone P.G."/>
            <person name="Whitworth D.E."/>
        </authorList>
    </citation>
    <scope>NUCLEOTIDE SEQUENCE [LARGE SCALE GENOMIC DNA]</scope>
    <source>
        <strain evidence="8">CA051B</strain>
    </source>
</reference>
<feature type="domain" description="Protein kinase" evidence="6">
    <location>
        <begin position="1"/>
        <end position="179"/>
    </location>
</feature>
<dbReference type="InterPro" id="IPR008271">
    <property type="entry name" value="Ser/Thr_kinase_AS"/>
</dbReference>
<dbReference type="GO" id="GO:0005524">
    <property type="term" value="F:ATP binding"/>
    <property type="evidence" value="ECO:0007669"/>
    <property type="project" value="UniProtKB-UniRule"/>
</dbReference>
<proteinExistence type="predicted"/>
<dbReference type="EMBL" id="RAWB01001154">
    <property type="protein sequence ID" value="RKH33326.1"/>
    <property type="molecule type" value="Genomic_DNA"/>
</dbReference>
<dbReference type="PANTHER" id="PTHR43289">
    <property type="entry name" value="MITOGEN-ACTIVATED PROTEIN KINASE KINASE KINASE 20-RELATED"/>
    <property type="match status" value="1"/>
</dbReference>
<keyword evidence="1" id="KW-0808">Transferase</keyword>
<evidence type="ECO:0000256" key="5">
    <source>
        <dbReference type="PROSITE-ProRule" id="PRU10141"/>
    </source>
</evidence>
<dbReference type="GO" id="GO:0004674">
    <property type="term" value="F:protein serine/threonine kinase activity"/>
    <property type="evidence" value="ECO:0007669"/>
    <property type="project" value="UniProtKB-KW"/>
</dbReference>
<keyword evidence="3 7" id="KW-0418">Kinase</keyword>
<feature type="non-terminal residue" evidence="7">
    <location>
        <position position="1"/>
    </location>
</feature>
<dbReference type="SMART" id="SM00220">
    <property type="entry name" value="S_TKc"/>
    <property type="match status" value="1"/>
</dbReference>
<dbReference type="RefSeq" id="WP_147451726.1">
    <property type="nucleotide sequence ID" value="NZ_RAWB01001154.1"/>
</dbReference>
<dbReference type="CDD" id="cd14014">
    <property type="entry name" value="STKc_PknB_like"/>
    <property type="match status" value="1"/>
</dbReference>
<sequence>FRLVRRVGRGGMGSVYLGEHESIGSRVAVKVLHEHLARYPELVQRFHAEARAVNLIGHENIVSIFDLNAAAPRPYLIMEYLEGAPLSAWVGTPLSAAAVVPMLSQVCDALEAAHARGIVHRDLKPDNIFLVKRGRGMPFVKVLDFGIAKLLDASMPETLAGIIVGTPEYMAPEQSLGRR</sequence>
<comment type="caution">
    <text evidence="7">The sequence shown here is derived from an EMBL/GenBank/DDBJ whole genome shotgun (WGS) entry which is preliminary data.</text>
</comment>
<dbReference type="AlphaFoldDB" id="A0A3A8MMS6"/>
<dbReference type="Proteomes" id="UP000272888">
    <property type="component" value="Unassembled WGS sequence"/>
</dbReference>
<evidence type="ECO:0000313" key="8">
    <source>
        <dbReference type="Proteomes" id="UP000272888"/>
    </source>
</evidence>
<dbReference type="InterPro" id="IPR011009">
    <property type="entry name" value="Kinase-like_dom_sf"/>
</dbReference>
<dbReference type="Gene3D" id="1.10.510.10">
    <property type="entry name" value="Transferase(Phosphotransferase) domain 1"/>
    <property type="match status" value="1"/>
</dbReference>
<keyword evidence="2 5" id="KW-0547">Nucleotide-binding</keyword>
<gene>
    <name evidence="7" type="ORF">D7V93_43885</name>
</gene>
<accession>A0A3A8MMS6</accession>
<dbReference type="InterPro" id="IPR000719">
    <property type="entry name" value="Prot_kinase_dom"/>
</dbReference>
<evidence type="ECO:0000259" key="6">
    <source>
        <dbReference type="PROSITE" id="PS50011"/>
    </source>
</evidence>
<evidence type="ECO:0000256" key="2">
    <source>
        <dbReference type="ARBA" id="ARBA00022741"/>
    </source>
</evidence>
<evidence type="ECO:0000256" key="1">
    <source>
        <dbReference type="ARBA" id="ARBA00022679"/>
    </source>
</evidence>
<keyword evidence="8" id="KW-1185">Reference proteome</keyword>
<dbReference type="PROSITE" id="PS00107">
    <property type="entry name" value="PROTEIN_KINASE_ATP"/>
    <property type="match status" value="1"/>
</dbReference>
<keyword evidence="7" id="KW-0723">Serine/threonine-protein kinase</keyword>
<evidence type="ECO:0000256" key="4">
    <source>
        <dbReference type="ARBA" id="ARBA00022840"/>
    </source>
</evidence>
<dbReference type="Gene3D" id="3.30.200.20">
    <property type="entry name" value="Phosphorylase Kinase, domain 1"/>
    <property type="match status" value="1"/>
</dbReference>
<dbReference type="InterPro" id="IPR017441">
    <property type="entry name" value="Protein_kinase_ATP_BS"/>
</dbReference>
<dbReference type="PANTHER" id="PTHR43289:SF6">
    <property type="entry name" value="SERINE_THREONINE-PROTEIN KINASE NEKL-3"/>
    <property type="match status" value="1"/>
</dbReference>
<organism evidence="7 8">
    <name type="scientific">Corallococcus llansteffanensis</name>
    <dbReference type="NCBI Taxonomy" id="2316731"/>
    <lineage>
        <taxon>Bacteria</taxon>
        <taxon>Pseudomonadati</taxon>
        <taxon>Myxococcota</taxon>
        <taxon>Myxococcia</taxon>
        <taxon>Myxococcales</taxon>
        <taxon>Cystobacterineae</taxon>
        <taxon>Myxococcaceae</taxon>
        <taxon>Corallococcus</taxon>
    </lineage>
</organism>
<name>A0A3A8MMS6_9BACT</name>
<feature type="non-terminal residue" evidence="7">
    <location>
        <position position="179"/>
    </location>
</feature>
<dbReference type="SUPFAM" id="SSF56112">
    <property type="entry name" value="Protein kinase-like (PK-like)"/>
    <property type="match status" value="1"/>
</dbReference>
<dbReference type="PROSITE" id="PS00108">
    <property type="entry name" value="PROTEIN_KINASE_ST"/>
    <property type="match status" value="1"/>
</dbReference>
<protein>
    <submittedName>
        <fullName evidence="7">Serine/threonine protein kinase</fullName>
    </submittedName>
</protein>
<keyword evidence="4 5" id="KW-0067">ATP-binding</keyword>
<feature type="binding site" evidence="5">
    <location>
        <position position="30"/>
    </location>
    <ligand>
        <name>ATP</name>
        <dbReference type="ChEBI" id="CHEBI:30616"/>
    </ligand>
</feature>
<evidence type="ECO:0000256" key="3">
    <source>
        <dbReference type="ARBA" id="ARBA00022777"/>
    </source>
</evidence>